<feature type="domain" description="STAS" evidence="3">
    <location>
        <begin position="15"/>
        <end position="101"/>
    </location>
</feature>
<dbReference type="CDD" id="cd07043">
    <property type="entry name" value="STAS_anti-anti-sigma_factors"/>
    <property type="match status" value="1"/>
</dbReference>
<dbReference type="PROSITE" id="PS50801">
    <property type="entry name" value="STAS"/>
    <property type="match status" value="1"/>
</dbReference>
<dbReference type="InterPro" id="IPR003658">
    <property type="entry name" value="Anti-sigma_ant"/>
</dbReference>
<dbReference type="PANTHER" id="PTHR33495:SF15">
    <property type="entry name" value="STAS DOMAIN-CONTAINING PROTEIN"/>
    <property type="match status" value="1"/>
</dbReference>
<evidence type="ECO:0000313" key="4">
    <source>
        <dbReference type="EMBL" id="TGL58232.1"/>
    </source>
</evidence>
<dbReference type="PANTHER" id="PTHR33495">
    <property type="entry name" value="ANTI-SIGMA FACTOR ANTAGONIST TM_1081-RELATED-RELATED"/>
    <property type="match status" value="1"/>
</dbReference>
<dbReference type="EMBL" id="RQGD01000034">
    <property type="protein sequence ID" value="TGL58232.1"/>
    <property type="molecule type" value="Genomic_DNA"/>
</dbReference>
<evidence type="ECO:0000256" key="2">
    <source>
        <dbReference type="RuleBase" id="RU003749"/>
    </source>
</evidence>
<accession>A0A4R9K0K8</accession>
<evidence type="ECO:0000259" key="3">
    <source>
        <dbReference type="PROSITE" id="PS50801"/>
    </source>
</evidence>
<dbReference type="Gene3D" id="3.30.750.24">
    <property type="entry name" value="STAS domain"/>
    <property type="match status" value="1"/>
</dbReference>
<comment type="similarity">
    <text evidence="1 2">Belongs to the anti-sigma-factor antagonist family.</text>
</comment>
<dbReference type="RefSeq" id="WP_135624251.1">
    <property type="nucleotide sequence ID" value="NZ_RQGD01000034.1"/>
</dbReference>
<dbReference type="GO" id="GO:0043856">
    <property type="term" value="F:anti-sigma factor antagonist activity"/>
    <property type="evidence" value="ECO:0007669"/>
    <property type="project" value="InterPro"/>
</dbReference>
<proteinExistence type="inferred from homology"/>
<evidence type="ECO:0000313" key="5">
    <source>
        <dbReference type="Proteomes" id="UP000297693"/>
    </source>
</evidence>
<dbReference type="Pfam" id="PF01740">
    <property type="entry name" value="STAS"/>
    <property type="match status" value="1"/>
</dbReference>
<sequence>MFEFHIVKNNQSATVHFVGNLSVKDTAKVKSELIQLRDSGINVLTFDFAELSYLDSSGIGILLHAYTWTKEKQGSIRIINMSKEIRPIFQISNLIDVFNVE</sequence>
<dbReference type="Proteomes" id="UP000297693">
    <property type="component" value="Unassembled WGS sequence"/>
</dbReference>
<dbReference type="AlphaFoldDB" id="A0A4R9K0K8"/>
<dbReference type="SUPFAM" id="SSF52091">
    <property type="entry name" value="SpoIIaa-like"/>
    <property type="match status" value="1"/>
</dbReference>
<reference evidence="4" key="1">
    <citation type="journal article" date="2019" name="PLoS Negl. Trop. Dis.">
        <title>Revisiting the worldwide diversity of Leptospira species in the environment.</title>
        <authorList>
            <person name="Vincent A.T."/>
            <person name="Schiettekatte O."/>
            <person name="Bourhy P."/>
            <person name="Veyrier F.J."/>
            <person name="Picardeau M."/>
        </authorList>
    </citation>
    <scope>NUCLEOTIDE SEQUENCE [LARGE SCALE GENOMIC DNA]</scope>
    <source>
        <strain evidence="4">201702476</strain>
    </source>
</reference>
<dbReference type="InterPro" id="IPR036513">
    <property type="entry name" value="STAS_dom_sf"/>
</dbReference>
<organism evidence="4 5">
    <name type="scientific">Leptospira ognonensis</name>
    <dbReference type="NCBI Taxonomy" id="2484945"/>
    <lineage>
        <taxon>Bacteria</taxon>
        <taxon>Pseudomonadati</taxon>
        <taxon>Spirochaetota</taxon>
        <taxon>Spirochaetia</taxon>
        <taxon>Leptospirales</taxon>
        <taxon>Leptospiraceae</taxon>
        <taxon>Leptospira</taxon>
    </lineage>
</organism>
<dbReference type="InterPro" id="IPR002645">
    <property type="entry name" value="STAS_dom"/>
</dbReference>
<protein>
    <recommendedName>
        <fullName evidence="2">Anti-sigma factor antagonist</fullName>
    </recommendedName>
</protein>
<comment type="caution">
    <text evidence="4">The sequence shown here is derived from an EMBL/GenBank/DDBJ whole genome shotgun (WGS) entry which is preliminary data.</text>
</comment>
<keyword evidence="5" id="KW-1185">Reference proteome</keyword>
<gene>
    <name evidence="4" type="ORF">EHQ58_12725</name>
</gene>
<evidence type="ECO:0000256" key="1">
    <source>
        <dbReference type="ARBA" id="ARBA00009013"/>
    </source>
</evidence>
<dbReference type="NCBIfam" id="TIGR00377">
    <property type="entry name" value="ant_ant_sig"/>
    <property type="match status" value="1"/>
</dbReference>
<dbReference type="OrthoDB" id="9793697at2"/>
<name>A0A4R9K0K8_9LEPT</name>